<feature type="region of interest" description="Disordered" evidence="1">
    <location>
        <begin position="1"/>
        <end position="28"/>
    </location>
</feature>
<protein>
    <submittedName>
        <fullName evidence="2">Uncharacterized protein</fullName>
    </submittedName>
</protein>
<keyword evidence="3" id="KW-1185">Reference proteome</keyword>
<organism evidence="2 3">
    <name type="scientific">Novosphingobium malaysiense</name>
    <dbReference type="NCBI Taxonomy" id="1348853"/>
    <lineage>
        <taxon>Bacteria</taxon>
        <taxon>Pseudomonadati</taxon>
        <taxon>Pseudomonadota</taxon>
        <taxon>Alphaproteobacteria</taxon>
        <taxon>Sphingomonadales</taxon>
        <taxon>Sphingomonadaceae</taxon>
        <taxon>Novosphingobium</taxon>
    </lineage>
</organism>
<dbReference type="AlphaFoldDB" id="A0A0B1ZRB0"/>
<evidence type="ECO:0000313" key="2">
    <source>
        <dbReference type="EMBL" id="KHK91732.1"/>
    </source>
</evidence>
<reference evidence="2 3" key="1">
    <citation type="submission" date="2014-10" db="EMBL/GenBank/DDBJ databases">
        <title>Genome sequence of Novosphingobium malaysiense MUSC 273(T).</title>
        <authorList>
            <person name="Lee L.-H."/>
        </authorList>
    </citation>
    <scope>NUCLEOTIDE SEQUENCE [LARGE SCALE GENOMIC DNA]</scope>
    <source>
        <strain evidence="2 3">MUSC 273</strain>
    </source>
</reference>
<accession>A0A0B1ZRB0</accession>
<dbReference type="Proteomes" id="UP000031057">
    <property type="component" value="Unassembled WGS sequence"/>
</dbReference>
<evidence type="ECO:0000313" key="3">
    <source>
        <dbReference type="Proteomes" id="UP000031057"/>
    </source>
</evidence>
<proteinExistence type="predicted"/>
<comment type="caution">
    <text evidence="2">The sequence shown here is derived from an EMBL/GenBank/DDBJ whole genome shotgun (WGS) entry which is preliminary data.</text>
</comment>
<sequence>MHIAGVNWAGRRSSDRPISYRPSSPCGSVRGPGRLRRSGCPAELSWACCCWPRVGPIRKFCWPLQWPAFSRISWPGCPRPPRLPTRLPTSSRLSLPWPWWGPSRPAGLHSPIRAQSGGLPLLPWCHPLPVLSPWSC</sequence>
<gene>
    <name evidence="2" type="ORF">LK12_13235</name>
</gene>
<evidence type="ECO:0000256" key="1">
    <source>
        <dbReference type="SAM" id="MobiDB-lite"/>
    </source>
</evidence>
<dbReference type="EMBL" id="JTDI01000003">
    <property type="protein sequence ID" value="KHK91732.1"/>
    <property type="molecule type" value="Genomic_DNA"/>
</dbReference>
<name>A0A0B1ZRB0_9SPHN</name>